<gene>
    <name evidence="1" type="ORF">NQ314_020546</name>
</gene>
<organism evidence="1 2">
    <name type="scientific">Rhamnusium bicolor</name>
    <dbReference type="NCBI Taxonomy" id="1586634"/>
    <lineage>
        <taxon>Eukaryota</taxon>
        <taxon>Metazoa</taxon>
        <taxon>Ecdysozoa</taxon>
        <taxon>Arthropoda</taxon>
        <taxon>Hexapoda</taxon>
        <taxon>Insecta</taxon>
        <taxon>Pterygota</taxon>
        <taxon>Neoptera</taxon>
        <taxon>Endopterygota</taxon>
        <taxon>Coleoptera</taxon>
        <taxon>Polyphaga</taxon>
        <taxon>Cucujiformia</taxon>
        <taxon>Chrysomeloidea</taxon>
        <taxon>Cerambycidae</taxon>
        <taxon>Lepturinae</taxon>
        <taxon>Rhagiini</taxon>
        <taxon>Rhamnusium</taxon>
    </lineage>
</organism>
<protein>
    <recommendedName>
        <fullName evidence="3">Transposase</fullName>
    </recommendedName>
</protein>
<reference evidence="1" key="1">
    <citation type="journal article" date="2023" name="Insect Mol. Biol.">
        <title>Genome sequencing provides insights into the evolution of gene families encoding plant cell wall-degrading enzymes in longhorned beetles.</title>
        <authorList>
            <person name="Shin N.R."/>
            <person name="Okamura Y."/>
            <person name="Kirsch R."/>
            <person name="Pauchet Y."/>
        </authorList>
    </citation>
    <scope>NUCLEOTIDE SEQUENCE</scope>
    <source>
        <strain evidence="1">RBIC_L_NR</strain>
    </source>
</reference>
<keyword evidence="2" id="KW-1185">Reference proteome</keyword>
<accession>A0AAV8WL76</accession>
<comment type="caution">
    <text evidence="1">The sequence shown here is derived from an EMBL/GenBank/DDBJ whole genome shotgun (WGS) entry which is preliminary data.</text>
</comment>
<evidence type="ECO:0000313" key="2">
    <source>
        <dbReference type="Proteomes" id="UP001162156"/>
    </source>
</evidence>
<proteinExistence type="predicted"/>
<dbReference type="Proteomes" id="UP001162156">
    <property type="component" value="Unassembled WGS sequence"/>
</dbReference>
<dbReference type="AlphaFoldDB" id="A0AAV8WL76"/>
<sequence length="107" mass="12325">MRIPETLTDRRANVMEEQLRNWFKEVKKHLNEEKEFEILSCPNRLFNCDEAAFQLCPNGKVIAPRGKRNVYDLVKSFDKESLTVSIMVHADCAVSPPIIAFLSSRLS</sequence>
<name>A0AAV8WL76_9CUCU</name>
<evidence type="ECO:0000313" key="1">
    <source>
        <dbReference type="EMBL" id="KAJ8926985.1"/>
    </source>
</evidence>
<evidence type="ECO:0008006" key="3">
    <source>
        <dbReference type="Google" id="ProtNLM"/>
    </source>
</evidence>
<dbReference type="EMBL" id="JANEYF010005748">
    <property type="protein sequence ID" value="KAJ8926985.1"/>
    <property type="molecule type" value="Genomic_DNA"/>
</dbReference>